<evidence type="ECO:0000259" key="8">
    <source>
        <dbReference type="Pfam" id="PF02687"/>
    </source>
</evidence>
<keyword evidence="3 7" id="KW-0812">Transmembrane</keyword>
<evidence type="ECO:0000256" key="2">
    <source>
        <dbReference type="ARBA" id="ARBA00022475"/>
    </source>
</evidence>
<evidence type="ECO:0000256" key="5">
    <source>
        <dbReference type="ARBA" id="ARBA00023136"/>
    </source>
</evidence>
<proteinExistence type="inferred from homology"/>
<feature type="transmembrane region" description="Helical" evidence="7">
    <location>
        <begin position="287"/>
        <end position="320"/>
    </location>
</feature>
<feature type="domain" description="ABC3 transporter permease C-terminal" evidence="8">
    <location>
        <begin position="246"/>
        <end position="368"/>
    </location>
</feature>
<evidence type="ECO:0000313" key="10">
    <source>
        <dbReference type="Proteomes" id="UP001592531"/>
    </source>
</evidence>
<gene>
    <name evidence="9" type="ORF">ACEZDE_25965</name>
</gene>
<feature type="transmembrane region" description="Helical" evidence="7">
    <location>
        <begin position="246"/>
        <end position="266"/>
    </location>
</feature>
<dbReference type="Proteomes" id="UP001592531">
    <property type="component" value="Unassembled WGS sequence"/>
</dbReference>
<dbReference type="InterPro" id="IPR003838">
    <property type="entry name" value="ABC3_permease_C"/>
</dbReference>
<evidence type="ECO:0000256" key="1">
    <source>
        <dbReference type="ARBA" id="ARBA00004651"/>
    </source>
</evidence>
<keyword evidence="2" id="KW-1003">Cell membrane</keyword>
<evidence type="ECO:0000256" key="4">
    <source>
        <dbReference type="ARBA" id="ARBA00022989"/>
    </source>
</evidence>
<evidence type="ECO:0000313" key="9">
    <source>
        <dbReference type="EMBL" id="MFC1420057.1"/>
    </source>
</evidence>
<dbReference type="EMBL" id="JBHFAB010000023">
    <property type="protein sequence ID" value="MFC1420057.1"/>
    <property type="molecule type" value="Genomic_DNA"/>
</dbReference>
<dbReference type="RefSeq" id="WP_380540556.1">
    <property type="nucleotide sequence ID" value="NZ_JBHFAB010000023.1"/>
</dbReference>
<organism evidence="9 10">
    <name type="scientific">Streptacidiphilus cavernicola</name>
    <dbReference type="NCBI Taxonomy" id="3342716"/>
    <lineage>
        <taxon>Bacteria</taxon>
        <taxon>Bacillati</taxon>
        <taxon>Actinomycetota</taxon>
        <taxon>Actinomycetes</taxon>
        <taxon>Kitasatosporales</taxon>
        <taxon>Streptomycetaceae</taxon>
        <taxon>Streptacidiphilus</taxon>
    </lineage>
</organism>
<name>A0ABV6W232_9ACTN</name>
<keyword evidence="10" id="KW-1185">Reference proteome</keyword>
<dbReference type="PANTHER" id="PTHR30572:SF4">
    <property type="entry name" value="ABC TRANSPORTER PERMEASE YTRF"/>
    <property type="match status" value="1"/>
</dbReference>
<dbReference type="Pfam" id="PF02687">
    <property type="entry name" value="FtsX"/>
    <property type="match status" value="1"/>
</dbReference>
<evidence type="ECO:0000256" key="7">
    <source>
        <dbReference type="SAM" id="Phobius"/>
    </source>
</evidence>
<keyword evidence="4 7" id="KW-1133">Transmembrane helix</keyword>
<dbReference type="InterPro" id="IPR050250">
    <property type="entry name" value="Macrolide_Exporter_MacB"/>
</dbReference>
<protein>
    <submittedName>
        <fullName evidence="9">ABC transporter permease</fullName>
    </submittedName>
</protein>
<reference evidence="9 10" key="1">
    <citation type="submission" date="2024-09" db="EMBL/GenBank/DDBJ databases">
        <authorList>
            <person name="Lee S.D."/>
        </authorList>
    </citation>
    <scope>NUCLEOTIDE SEQUENCE [LARGE SCALE GENOMIC DNA]</scope>
    <source>
        <strain evidence="9 10">N8-3</strain>
    </source>
</reference>
<keyword evidence="5 7" id="KW-0472">Membrane</keyword>
<accession>A0ABV6W232</accession>
<comment type="caution">
    <text evidence="9">The sequence shown here is derived from an EMBL/GenBank/DDBJ whole genome shotgun (WGS) entry which is preliminary data.</text>
</comment>
<feature type="transmembrane region" description="Helical" evidence="7">
    <location>
        <begin position="340"/>
        <end position="360"/>
    </location>
</feature>
<comment type="subcellular location">
    <subcellularLocation>
        <location evidence="1">Cell membrane</location>
        <topology evidence="1">Multi-pass membrane protein</topology>
    </subcellularLocation>
</comment>
<sequence>MAVCVTAFTISGSAQRAAHDRVQEGSANRSITVQRMIDRPDSKLLGAAAVAQFAAIPGVSSVQPSTQVSFGYKSAQIPGVLLYATMVRPSLLPPVTRSVRTKLFPLRTGEVVLPSSSQGMNLSQLLGQSITVSTTLRTSRNSGTGTTAKVRVVGLFDPSWQIDGPDAAYAADTTVVDWAAALEGVSPQQFPSTIGYSQVTILATSADDVPAVLHTVQQDGYGATTLQQEMTALPGVLDLIRVVGQVLIVVLGLIALVGALVVSGALSRQRVREIGILKAVGFRSRVVLTMLVLEMAIVAAAGAIVGTVLGTGGAAVAVAALRGQSNLTAFLPSSTPLPSAAVLGGLILLTLGITVAGAWLPARRAAGLAPSSAMNEW</sequence>
<evidence type="ECO:0000256" key="6">
    <source>
        <dbReference type="ARBA" id="ARBA00038076"/>
    </source>
</evidence>
<comment type="similarity">
    <text evidence="6">Belongs to the ABC-4 integral membrane protein family.</text>
</comment>
<evidence type="ECO:0000256" key="3">
    <source>
        <dbReference type="ARBA" id="ARBA00022692"/>
    </source>
</evidence>
<dbReference type="PANTHER" id="PTHR30572">
    <property type="entry name" value="MEMBRANE COMPONENT OF TRANSPORTER-RELATED"/>
    <property type="match status" value="1"/>
</dbReference>